<dbReference type="Gene3D" id="3.50.50.100">
    <property type="match status" value="1"/>
</dbReference>
<dbReference type="Pfam" id="PF07992">
    <property type="entry name" value="Pyr_redox_2"/>
    <property type="match status" value="1"/>
</dbReference>
<proteinExistence type="inferred from homology"/>
<evidence type="ECO:0000256" key="5">
    <source>
        <dbReference type="ARBA" id="ARBA00023002"/>
    </source>
</evidence>
<sequence>MRILVIGGGHAGTYTALRLERLLRAAGAPRAEVRLVTPEPYLTYRPLLAAAAAGTLSPRHVLVPLRRVLRTTRLLLGEAVSLDLATRTAYVRTPAGPEAAPVPYDALVLTPGTTPAPPPPHALALHSLADALALRSHVLAQLDLASSTRDPAVREAALCFVFLGGGCAGVDALTALRAMAERALTQYPGLHRDDLRWVLAEPGERLLPEAPADAGTYASRALRRGGAEIRLGAAPRTYRPGLLVLDDGDSLATRTLVHTPSAVRAPGAPPHPLLTTPALPLTPDGRLRCTRDLAVSGTPHTWAAGDSAAVPDPGTPGATCAPHAGHAHGQAHVLADNLLATLRGEPTRPYDAKNEGLYVALGPHDGLARLHGRTLTGRPGALLLRAHHLSRLPTARRKGRVLTEWAFAALFPREPVALGTPGTEPGEPP</sequence>
<reference evidence="8" key="1">
    <citation type="submission" date="2023-07" db="EMBL/GenBank/DDBJ databases">
        <title>30 novel species of actinomycetes from the DSMZ collection.</title>
        <authorList>
            <person name="Nouioui I."/>
        </authorList>
    </citation>
    <scope>NUCLEOTIDE SEQUENCE [LARGE SCALE GENOMIC DNA]</scope>
    <source>
        <strain evidence="8">DSM 41979</strain>
    </source>
</reference>
<keyword evidence="5" id="KW-0560">Oxidoreductase</keyword>
<dbReference type="InterPro" id="IPR036188">
    <property type="entry name" value="FAD/NAD-bd_sf"/>
</dbReference>
<dbReference type="SUPFAM" id="SSF51905">
    <property type="entry name" value="FAD/NAD(P)-binding domain"/>
    <property type="match status" value="2"/>
</dbReference>
<gene>
    <name evidence="7" type="ORF">RM698_30920</name>
</gene>
<evidence type="ECO:0000313" key="8">
    <source>
        <dbReference type="Proteomes" id="UP001183610"/>
    </source>
</evidence>
<evidence type="ECO:0000256" key="2">
    <source>
        <dbReference type="ARBA" id="ARBA00005272"/>
    </source>
</evidence>
<accession>A0ABU2R9Z2</accession>
<comment type="caution">
    <text evidence="7">The sequence shown here is derived from an EMBL/GenBank/DDBJ whole genome shotgun (WGS) entry which is preliminary data.</text>
</comment>
<evidence type="ECO:0000256" key="3">
    <source>
        <dbReference type="ARBA" id="ARBA00022630"/>
    </source>
</evidence>
<dbReference type="RefSeq" id="WP_234009595.1">
    <property type="nucleotide sequence ID" value="NZ_JAVRET010000138.1"/>
</dbReference>
<evidence type="ECO:0000313" key="7">
    <source>
        <dbReference type="EMBL" id="MDT0413440.1"/>
    </source>
</evidence>
<evidence type="ECO:0000256" key="1">
    <source>
        <dbReference type="ARBA" id="ARBA00001974"/>
    </source>
</evidence>
<comment type="similarity">
    <text evidence="2">Belongs to the NADH dehydrogenase family.</text>
</comment>
<name>A0ABU2R9Z2_9ACTN</name>
<dbReference type="InterPro" id="IPR051169">
    <property type="entry name" value="NADH-Q_oxidoreductase"/>
</dbReference>
<evidence type="ECO:0000256" key="4">
    <source>
        <dbReference type="ARBA" id="ARBA00022827"/>
    </source>
</evidence>
<feature type="domain" description="FAD/NAD(P)-binding" evidence="6">
    <location>
        <begin position="1"/>
        <end position="315"/>
    </location>
</feature>
<comment type="cofactor">
    <cofactor evidence="1">
        <name>FAD</name>
        <dbReference type="ChEBI" id="CHEBI:57692"/>
    </cofactor>
</comment>
<keyword evidence="3" id="KW-0285">Flavoprotein</keyword>
<organism evidence="7 8">
    <name type="scientific">Streptomyces evansiae</name>
    <dbReference type="NCBI Taxonomy" id="3075535"/>
    <lineage>
        <taxon>Bacteria</taxon>
        <taxon>Bacillati</taxon>
        <taxon>Actinomycetota</taxon>
        <taxon>Actinomycetes</taxon>
        <taxon>Kitasatosporales</taxon>
        <taxon>Streptomycetaceae</taxon>
        <taxon>Streptomyces</taxon>
    </lineage>
</organism>
<keyword evidence="4" id="KW-0274">FAD</keyword>
<dbReference type="PANTHER" id="PTHR42913:SF3">
    <property type="entry name" value="64 KDA MITOCHONDRIAL NADH DEHYDROGENASE (EUROFUNG)"/>
    <property type="match status" value="1"/>
</dbReference>
<keyword evidence="8" id="KW-1185">Reference proteome</keyword>
<protein>
    <submittedName>
        <fullName evidence="7">FAD-dependent oxidoreductase</fullName>
    </submittedName>
</protein>
<dbReference type="PANTHER" id="PTHR42913">
    <property type="entry name" value="APOPTOSIS-INDUCING FACTOR 1"/>
    <property type="match status" value="1"/>
</dbReference>
<dbReference type="Proteomes" id="UP001183610">
    <property type="component" value="Unassembled WGS sequence"/>
</dbReference>
<evidence type="ECO:0000259" key="6">
    <source>
        <dbReference type="Pfam" id="PF07992"/>
    </source>
</evidence>
<dbReference type="InterPro" id="IPR023753">
    <property type="entry name" value="FAD/NAD-binding_dom"/>
</dbReference>
<dbReference type="EMBL" id="JAVRET010000138">
    <property type="protein sequence ID" value="MDT0413440.1"/>
    <property type="molecule type" value="Genomic_DNA"/>
</dbReference>